<dbReference type="Pfam" id="PF12833">
    <property type="entry name" value="HTH_18"/>
    <property type="match status" value="1"/>
</dbReference>
<evidence type="ECO:0000313" key="5">
    <source>
        <dbReference type="EMBL" id="MCI5756009.1"/>
    </source>
</evidence>
<protein>
    <submittedName>
        <fullName evidence="5">AraC family transcriptional regulator</fullName>
    </submittedName>
</protein>
<dbReference type="InterPro" id="IPR003313">
    <property type="entry name" value="AraC-bd"/>
</dbReference>
<feature type="domain" description="HTH araC/xylS-type" evidence="4">
    <location>
        <begin position="179"/>
        <end position="277"/>
    </location>
</feature>
<dbReference type="EMBL" id="JALEMU010000111">
    <property type="protein sequence ID" value="MCI5756009.1"/>
    <property type="molecule type" value="Genomic_DNA"/>
</dbReference>
<dbReference type="SUPFAM" id="SSF46689">
    <property type="entry name" value="Homeodomain-like"/>
    <property type="match status" value="2"/>
</dbReference>
<reference evidence="5 6" key="1">
    <citation type="submission" date="2022-03" db="EMBL/GenBank/DDBJ databases">
        <title>Metagenome-assembled genomes from swine fecal metagenomes.</title>
        <authorList>
            <person name="Holman D.B."/>
            <person name="Kommadath A."/>
        </authorList>
    </citation>
    <scope>NUCLEOTIDE SEQUENCE [LARGE SCALE GENOMIC DNA]</scope>
    <source>
        <strain evidence="5">SUG147</strain>
    </source>
</reference>
<dbReference type="InterPro" id="IPR009057">
    <property type="entry name" value="Homeodomain-like_sf"/>
</dbReference>
<evidence type="ECO:0000313" key="6">
    <source>
        <dbReference type="Proteomes" id="UP001139365"/>
    </source>
</evidence>
<keyword evidence="2" id="KW-0238">DNA-binding</keyword>
<dbReference type="GO" id="GO:0043565">
    <property type="term" value="F:sequence-specific DNA binding"/>
    <property type="evidence" value="ECO:0007669"/>
    <property type="project" value="InterPro"/>
</dbReference>
<dbReference type="AlphaFoldDB" id="A0AAE3FHN9"/>
<dbReference type="Pfam" id="PF02311">
    <property type="entry name" value="AraC_binding"/>
    <property type="match status" value="1"/>
</dbReference>
<dbReference type="Gene3D" id="1.10.10.60">
    <property type="entry name" value="Homeodomain-like"/>
    <property type="match status" value="2"/>
</dbReference>
<evidence type="ECO:0000256" key="1">
    <source>
        <dbReference type="ARBA" id="ARBA00023015"/>
    </source>
</evidence>
<keyword evidence="3" id="KW-0804">Transcription</keyword>
<dbReference type="PANTHER" id="PTHR43280">
    <property type="entry name" value="ARAC-FAMILY TRANSCRIPTIONAL REGULATOR"/>
    <property type="match status" value="1"/>
</dbReference>
<dbReference type="GO" id="GO:0003700">
    <property type="term" value="F:DNA-binding transcription factor activity"/>
    <property type="evidence" value="ECO:0007669"/>
    <property type="project" value="InterPro"/>
</dbReference>
<comment type="caution">
    <text evidence="5">The sequence shown here is derived from an EMBL/GenBank/DDBJ whole genome shotgun (WGS) entry which is preliminary data.</text>
</comment>
<dbReference type="SUPFAM" id="SSF51215">
    <property type="entry name" value="Regulatory protein AraC"/>
    <property type="match status" value="1"/>
</dbReference>
<dbReference type="PROSITE" id="PS01124">
    <property type="entry name" value="HTH_ARAC_FAMILY_2"/>
    <property type="match status" value="1"/>
</dbReference>
<evidence type="ECO:0000256" key="2">
    <source>
        <dbReference type="ARBA" id="ARBA00023125"/>
    </source>
</evidence>
<accession>A0AAE3FHN9</accession>
<evidence type="ECO:0000256" key="3">
    <source>
        <dbReference type="ARBA" id="ARBA00023163"/>
    </source>
</evidence>
<name>A0AAE3FHN9_9BACT</name>
<dbReference type="InterPro" id="IPR037923">
    <property type="entry name" value="HTH-like"/>
</dbReference>
<evidence type="ECO:0000259" key="4">
    <source>
        <dbReference type="PROSITE" id="PS01124"/>
    </source>
</evidence>
<dbReference type="Proteomes" id="UP001139365">
    <property type="component" value="Unassembled WGS sequence"/>
</dbReference>
<dbReference type="InterPro" id="IPR018060">
    <property type="entry name" value="HTH_AraC"/>
</dbReference>
<keyword evidence="1" id="KW-0805">Transcription regulation</keyword>
<dbReference type="PANTHER" id="PTHR43280:SF30">
    <property type="entry name" value="MMSAB OPERON REGULATORY PROTEIN"/>
    <property type="match status" value="1"/>
</dbReference>
<organism evidence="5 6">
    <name type="scientific">Candidatus Colimorpha enterica</name>
    <dbReference type="NCBI Taxonomy" id="3083063"/>
    <lineage>
        <taxon>Bacteria</taxon>
        <taxon>Pseudomonadati</taxon>
        <taxon>Bacteroidota</taxon>
        <taxon>Bacteroidia</taxon>
        <taxon>Bacteroidales</taxon>
        <taxon>Candidatus Colimorpha</taxon>
    </lineage>
</organism>
<gene>
    <name evidence="5" type="ORF">MR241_06920</name>
</gene>
<dbReference type="SMART" id="SM00342">
    <property type="entry name" value="HTH_ARAC"/>
    <property type="match status" value="1"/>
</dbReference>
<sequence length="286" mass="33101">MIEHRFNVKTVSPMDSLPRITEYFHSVINSTDYYYSCGDFRQSHTHCIFHYTLRGSGMTWIGDRDYYTKPDVGFLNIVNDENCGYKYADNSKEEWEFIVICFDKGNTRQIVKEMLDTYGPLYAIPRDNEVISEIINLYTMSPEGSLTKNESYQLFSRLIGALIDSKDNDRPGQSDRLVSEAEKYIEEKLDEYPTVNSVSYALNVSREHLSRSFRALTGISMKNYIASRQLSRICQLLTADKLSCDAVAEKMHFSSGSNLIQFFKKHTGMTPKEYRKRGIEPFFSLE</sequence>
<proteinExistence type="predicted"/>